<evidence type="ECO:0000313" key="1">
    <source>
        <dbReference type="EMBL" id="KON29046.1"/>
    </source>
</evidence>
<comment type="caution">
    <text evidence="1">The sequence shown here is derived from an EMBL/GenBank/DDBJ whole genome shotgun (WGS) entry which is preliminary data.</text>
</comment>
<accession>A0A0M0BL60</accession>
<gene>
    <name evidence="1" type="ORF">AC482_07285</name>
</gene>
<evidence type="ECO:0000313" key="2">
    <source>
        <dbReference type="Proteomes" id="UP000037210"/>
    </source>
</evidence>
<proteinExistence type="predicted"/>
<protein>
    <submittedName>
        <fullName evidence="1">Uncharacterized protein</fullName>
    </submittedName>
</protein>
<reference evidence="1 2" key="1">
    <citation type="submission" date="2015-06" db="EMBL/GenBank/DDBJ databases">
        <title>New insights into the roles of widespread benthic archaea in carbon and nitrogen cycling.</title>
        <authorList>
            <person name="Lazar C.S."/>
            <person name="Baker B.J."/>
            <person name="Seitz K.W."/>
            <person name="Hyde A.S."/>
            <person name="Dick G.J."/>
            <person name="Hinrichs K.-U."/>
            <person name="Teske A.P."/>
        </authorList>
    </citation>
    <scope>NUCLEOTIDE SEQUENCE [LARGE SCALE GENOMIC DNA]</scope>
    <source>
        <strain evidence="1">DG-45</strain>
    </source>
</reference>
<dbReference type="EMBL" id="LFWZ01000075">
    <property type="protein sequence ID" value="KON29046.1"/>
    <property type="molecule type" value="Genomic_DNA"/>
</dbReference>
<sequence length="177" mass="20118">MEPISRSSATVKTLLNIVALMVAKRKPRSTREEAKFDSSHLDAPSYHLGMIYAFAEAVASGCKRLALSPPMTEEQLDSIIDQVRLIAREYDLVLDVDNNFLTTKLFNPAYTRGKRVIHMAAEQATIDEYKALKDFKRRHVEAGTLTEDLEEEIAWKLGRLLSYSDEAITLLMKKPRF</sequence>
<dbReference type="Proteomes" id="UP000037210">
    <property type="component" value="Unassembled WGS sequence"/>
</dbReference>
<dbReference type="AlphaFoldDB" id="A0A0M0BL60"/>
<name>A0A0M0BL60_9ARCH</name>
<organism evidence="1 2">
    <name type="scientific">miscellaneous Crenarchaeota group-15 archaeon DG-45</name>
    <dbReference type="NCBI Taxonomy" id="1685127"/>
    <lineage>
        <taxon>Archaea</taxon>
        <taxon>Candidatus Bathyarchaeota</taxon>
        <taxon>MCG-15</taxon>
    </lineage>
</organism>